<keyword evidence="1" id="KW-0812">Transmembrane</keyword>
<reference evidence="2 3" key="1">
    <citation type="submission" date="2015-02" db="EMBL/GenBank/DDBJ databases">
        <title>Draft genome sequences of ten Microbacterium spp. with emphasis on heavy metal contaminated environments.</title>
        <authorList>
            <person name="Corretto E."/>
        </authorList>
    </citation>
    <scope>NUCLEOTIDE SEQUENCE [LARGE SCALE GENOMIC DNA]</scope>
    <source>
        <strain evidence="2 3">DSM 12510</strain>
    </source>
</reference>
<keyword evidence="1" id="KW-0472">Membrane</keyword>
<dbReference type="AlphaFoldDB" id="A0A0M2GX97"/>
<evidence type="ECO:0000313" key="2">
    <source>
        <dbReference type="EMBL" id="KJL38528.1"/>
    </source>
</evidence>
<sequence length="54" mass="6038">MWTVLVILLVAWAIVAVVGFAFEGLIWLAVIGVILFLGTVVFGLIRQRRRNNRG</sequence>
<comment type="caution">
    <text evidence="2">The sequence shown here is derived from an EMBL/GenBank/DDBJ whole genome shotgun (WGS) entry which is preliminary data.</text>
</comment>
<evidence type="ECO:0000256" key="1">
    <source>
        <dbReference type="SAM" id="Phobius"/>
    </source>
</evidence>
<dbReference type="RefSeq" id="WP_045276686.1">
    <property type="nucleotide sequence ID" value="NZ_BAAAUP010000003.1"/>
</dbReference>
<accession>A0A0M2GX97</accession>
<dbReference type="STRING" id="92835.RS81_02802"/>
<dbReference type="Proteomes" id="UP000033956">
    <property type="component" value="Unassembled WGS sequence"/>
</dbReference>
<keyword evidence="3" id="KW-1185">Reference proteome</keyword>
<organism evidence="2 3">
    <name type="scientific">Microbacterium terrae</name>
    <dbReference type="NCBI Taxonomy" id="69369"/>
    <lineage>
        <taxon>Bacteria</taxon>
        <taxon>Bacillati</taxon>
        <taxon>Actinomycetota</taxon>
        <taxon>Actinomycetes</taxon>
        <taxon>Micrococcales</taxon>
        <taxon>Microbacteriaceae</taxon>
        <taxon>Microbacterium</taxon>
    </lineage>
</organism>
<evidence type="ECO:0008006" key="4">
    <source>
        <dbReference type="Google" id="ProtNLM"/>
    </source>
</evidence>
<keyword evidence="1" id="KW-1133">Transmembrane helix</keyword>
<dbReference type="PATRIC" id="fig|92835.4.peg.2838"/>
<dbReference type="EMBL" id="JYIZ01000055">
    <property type="protein sequence ID" value="KJL38528.1"/>
    <property type="molecule type" value="Genomic_DNA"/>
</dbReference>
<feature type="transmembrane region" description="Helical" evidence="1">
    <location>
        <begin position="26"/>
        <end position="45"/>
    </location>
</feature>
<name>A0A0M2GX97_9MICO</name>
<protein>
    <recommendedName>
        <fullName evidence="4">LPXTG cell wall anchor domain-containing protein</fullName>
    </recommendedName>
</protein>
<evidence type="ECO:0000313" key="3">
    <source>
        <dbReference type="Proteomes" id="UP000033956"/>
    </source>
</evidence>
<gene>
    <name evidence="2" type="ORF">RS81_02802</name>
</gene>
<proteinExistence type="predicted"/>